<reference evidence="3" key="3">
    <citation type="submission" date="2025-09" db="UniProtKB">
        <authorList>
            <consortium name="Ensembl"/>
        </authorList>
    </citation>
    <scope>IDENTIFICATION</scope>
</reference>
<feature type="region of interest" description="Disordered" evidence="1">
    <location>
        <begin position="303"/>
        <end position="323"/>
    </location>
</feature>
<reference evidence="3" key="2">
    <citation type="submission" date="2025-08" db="UniProtKB">
        <authorList>
            <consortium name="Ensembl"/>
        </authorList>
    </citation>
    <scope>IDENTIFICATION</scope>
</reference>
<name>A0AAQ4QQ76_GASAC</name>
<dbReference type="SUPFAM" id="SSF53098">
    <property type="entry name" value="Ribonuclease H-like"/>
    <property type="match status" value="1"/>
</dbReference>
<dbReference type="PANTHER" id="PTHR37984:SF15">
    <property type="entry name" value="INTEGRASE CATALYTIC DOMAIN-CONTAINING PROTEIN"/>
    <property type="match status" value="1"/>
</dbReference>
<dbReference type="FunFam" id="3.30.420.10:FF:000032">
    <property type="entry name" value="Retrovirus-related Pol polyprotein from transposon 297-like Protein"/>
    <property type="match status" value="1"/>
</dbReference>
<dbReference type="GO" id="GO:0003676">
    <property type="term" value="F:nucleic acid binding"/>
    <property type="evidence" value="ECO:0007669"/>
    <property type="project" value="InterPro"/>
</dbReference>
<keyword evidence="4" id="KW-1185">Reference proteome</keyword>
<dbReference type="GeneTree" id="ENSGT01000000214408"/>
<dbReference type="Proteomes" id="UP000007635">
    <property type="component" value="Chromosome Y"/>
</dbReference>
<dbReference type="InterPro" id="IPR001584">
    <property type="entry name" value="Integrase_cat-core"/>
</dbReference>
<feature type="domain" description="Integrase catalytic" evidence="2">
    <location>
        <begin position="5"/>
        <end position="163"/>
    </location>
</feature>
<protein>
    <recommendedName>
        <fullName evidence="2">Integrase catalytic domain-containing protein</fullName>
    </recommendedName>
</protein>
<reference evidence="3 4" key="1">
    <citation type="journal article" date="2021" name="G3 (Bethesda)">
        <title>Improved contiguity of the threespine stickleback genome using long-read sequencing.</title>
        <authorList>
            <person name="Nath S."/>
            <person name="Shaw D.E."/>
            <person name="White M.A."/>
        </authorList>
    </citation>
    <scope>NUCLEOTIDE SEQUENCE [LARGE SCALE GENOMIC DNA]</scope>
    <source>
        <strain evidence="3 4">Lake Benthic</strain>
    </source>
</reference>
<dbReference type="InterPro" id="IPR012337">
    <property type="entry name" value="RNaseH-like_sf"/>
</dbReference>
<dbReference type="GO" id="GO:0015074">
    <property type="term" value="P:DNA integration"/>
    <property type="evidence" value="ECO:0007669"/>
    <property type="project" value="InterPro"/>
</dbReference>
<evidence type="ECO:0000313" key="4">
    <source>
        <dbReference type="Proteomes" id="UP000007635"/>
    </source>
</evidence>
<dbReference type="PANTHER" id="PTHR37984">
    <property type="entry name" value="PROTEIN CBG26694"/>
    <property type="match status" value="1"/>
</dbReference>
<dbReference type="Ensembl" id="ENSGACT00000059972.1">
    <property type="protein sequence ID" value="ENSGACP00000053022.1"/>
    <property type="gene ID" value="ENSGACG00000029966.1"/>
</dbReference>
<organism evidence="3 4">
    <name type="scientific">Gasterosteus aculeatus aculeatus</name>
    <name type="common">three-spined stickleback</name>
    <dbReference type="NCBI Taxonomy" id="481459"/>
    <lineage>
        <taxon>Eukaryota</taxon>
        <taxon>Metazoa</taxon>
        <taxon>Chordata</taxon>
        <taxon>Craniata</taxon>
        <taxon>Vertebrata</taxon>
        <taxon>Euteleostomi</taxon>
        <taxon>Actinopterygii</taxon>
        <taxon>Neopterygii</taxon>
        <taxon>Teleostei</taxon>
        <taxon>Neoteleostei</taxon>
        <taxon>Acanthomorphata</taxon>
        <taxon>Eupercaria</taxon>
        <taxon>Perciformes</taxon>
        <taxon>Cottioidei</taxon>
        <taxon>Gasterosteales</taxon>
        <taxon>Gasterosteidae</taxon>
        <taxon>Gasterosteus</taxon>
    </lineage>
</organism>
<evidence type="ECO:0000256" key="1">
    <source>
        <dbReference type="SAM" id="MobiDB-lite"/>
    </source>
</evidence>
<proteinExistence type="predicted"/>
<evidence type="ECO:0000313" key="3">
    <source>
        <dbReference type="Ensembl" id="ENSGACP00000053022.1"/>
    </source>
</evidence>
<evidence type="ECO:0000259" key="2">
    <source>
        <dbReference type="PROSITE" id="PS50994"/>
    </source>
</evidence>
<dbReference type="Gene3D" id="3.30.420.10">
    <property type="entry name" value="Ribonuclease H-like superfamily/Ribonuclease H"/>
    <property type="match status" value="1"/>
</dbReference>
<accession>A0AAQ4QQ76</accession>
<dbReference type="Pfam" id="PF00665">
    <property type="entry name" value="rve"/>
    <property type="match status" value="1"/>
</dbReference>
<dbReference type="PROSITE" id="PS50994">
    <property type="entry name" value="INTEGRASE"/>
    <property type="match status" value="1"/>
</dbReference>
<sequence>MGHLLASRPNEVLAIDYTALEPAQNGVENVLVMTDVFSKYTIAIPTRDQRAPTVAKVLVAEWFYKFGVPARLHSDQGRNFESSLIQQLCGLYGVVKTRTTPYHPAGNGQCERFNRTLHNLLRTLPVSRKRDWNACLPQVLYCYNTTPHQATGESPFFLMFGQDPKLPVDFLLGRVESPVGGKVHEWVQEHQARLRVAFEGARERLQHAADRRKQTHDRHVKDLPLGEGQLVFLRDFSARGLHKTRDRWSSVRYRVLRAPREGGPVYTIVPVDDPTKVRQVHRNMLKAVVGVNPLDGAPPCNLVGEEPPAADEPSYEDDLASVI</sequence>
<feature type="compositionally biased region" description="Acidic residues" evidence="1">
    <location>
        <begin position="313"/>
        <end position="323"/>
    </location>
</feature>
<dbReference type="InterPro" id="IPR036397">
    <property type="entry name" value="RNaseH_sf"/>
</dbReference>
<dbReference type="AlphaFoldDB" id="A0AAQ4QQ76"/>
<dbReference type="InterPro" id="IPR050951">
    <property type="entry name" value="Retrovirus_Pol_polyprotein"/>
</dbReference>